<protein>
    <submittedName>
        <fullName evidence="2">EutP/PduV family microcompartment system protein</fullName>
    </submittedName>
</protein>
<name>A0A4Q2K4P5_9FIRM</name>
<dbReference type="PANTHER" id="PTHR40453:SF1">
    <property type="entry name" value="PROTEIN YOEF"/>
    <property type="match status" value="1"/>
</dbReference>
<dbReference type="Gene3D" id="3.40.50.300">
    <property type="entry name" value="P-loop containing nucleotide triphosphate hydrolases"/>
    <property type="match status" value="1"/>
</dbReference>
<comment type="similarity">
    <text evidence="1">Belongs to the EutP/PduV family.</text>
</comment>
<dbReference type="EMBL" id="SDOZ01000005">
    <property type="protein sequence ID" value="RXZ57829.1"/>
    <property type="molecule type" value="Genomic_DNA"/>
</dbReference>
<organism evidence="2 3">
    <name type="scientific">Candidatus Borkfalkia ceftriaxoniphila</name>
    <dbReference type="NCBI Taxonomy" id="2508949"/>
    <lineage>
        <taxon>Bacteria</taxon>
        <taxon>Bacillati</taxon>
        <taxon>Bacillota</taxon>
        <taxon>Clostridia</taxon>
        <taxon>Christensenellales</taxon>
        <taxon>Christensenellaceae</taxon>
        <taxon>Candidatus Borkfalkia</taxon>
    </lineage>
</organism>
<dbReference type="PANTHER" id="PTHR40453">
    <property type="entry name" value="PROTEIN YOEF"/>
    <property type="match status" value="1"/>
</dbReference>
<sequence length="154" mass="17071">MRKILLIGRTGAGKTTLTQALKGEKLDYKKTQYINFQGALIDTPGEYIETKHLGYAIALYAYEADVVGLLMSSTEPFSLYPPNVTGMVNREVVGIVTKIDDPEGDPERAAAWLRLTGCEKIFYVSSVSGEGIAEIFDYLKEDGDVLPWETENKQ</sequence>
<dbReference type="GO" id="GO:0006576">
    <property type="term" value="P:biogenic amine metabolic process"/>
    <property type="evidence" value="ECO:0007669"/>
    <property type="project" value="InterPro"/>
</dbReference>
<dbReference type="Proteomes" id="UP000291269">
    <property type="component" value="Unassembled WGS sequence"/>
</dbReference>
<dbReference type="SUPFAM" id="SSF52540">
    <property type="entry name" value="P-loop containing nucleoside triphosphate hydrolases"/>
    <property type="match status" value="1"/>
</dbReference>
<dbReference type="PIRSF" id="PIRSF036409">
    <property type="entry name" value="EutP_PduV"/>
    <property type="match status" value="1"/>
</dbReference>
<dbReference type="InterPro" id="IPR027417">
    <property type="entry name" value="P-loop_NTPase"/>
</dbReference>
<gene>
    <name evidence="2" type="primary">eutP</name>
    <name evidence="2" type="ORF">ESZ91_10775</name>
</gene>
<accession>A0A4Q2K4P5</accession>
<dbReference type="Pfam" id="PF10662">
    <property type="entry name" value="PduV-EutP"/>
    <property type="match status" value="1"/>
</dbReference>
<comment type="caution">
    <text evidence="2">The sequence shown here is derived from an EMBL/GenBank/DDBJ whole genome shotgun (WGS) entry which is preliminary data.</text>
</comment>
<dbReference type="RefSeq" id="WP_129227148.1">
    <property type="nucleotide sequence ID" value="NZ_SDOZ01000005.1"/>
</dbReference>
<keyword evidence="1" id="KW-0547">Nucleotide-binding</keyword>
<dbReference type="AlphaFoldDB" id="A0A4Q2K4P5"/>
<evidence type="ECO:0000256" key="1">
    <source>
        <dbReference type="PIRNR" id="PIRNR036409"/>
    </source>
</evidence>
<reference evidence="2 3" key="1">
    <citation type="journal article" date="2019" name="Gut">
        <title>Antibiotics-induced monodominance of a novel gut bacterial order.</title>
        <authorList>
            <person name="Hildebrand F."/>
            <person name="Moitinho-Silva L."/>
            <person name="Blasche S."/>
            <person name="Jahn M.T."/>
            <person name="Gossmann T.I."/>
            <person name="Heuerta-Cepas J."/>
            <person name="Hercog R."/>
            <person name="Luetge M."/>
            <person name="Bahram M."/>
            <person name="Pryszlak A."/>
            <person name="Alves R.J."/>
            <person name="Waszak S.M."/>
            <person name="Zhu A."/>
            <person name="Ye L."/>
            <person name="Costea P.I."/>
            <person name="Aalvink S."/>
            <person name="Belzer C."/>
            <person name="Forslund S.K."/>
            <person name="Sunagawa S."/>
            <person name="Hentschel U."/>
            <person name="Merten C."/>
            <person name="Patil K.R."/>
            <person name="Benes V."/>
            <person name="Bork P."/>
        </authorList>
    </citation>
    <scope>NUCLEOTIDE SEQUENCE [LARGE SCALE GENOMIC DNA]</scope>
    <source>
        <strain evidence="2 3">HDS1380</strain>
    </source>
</reference>
<proteinExistence type="inferred from homology"/>
<dbReference type="OrthoDB" id="6179at2"/>
<dbReference type="NCBIfam" id="TIGR02528">
    <property type="entry name" value="EutP"/>
    <property type="match status" value="1"/>
</dbReference>
<evidence type="ECO:0000313" key="3">
    <source>
        <dbReference type="Proteomes" id="UP000291269"/>
    </source>
</evidence>
<dbReference type="GO" id="GO:0005524">
    <property type="term" value="F:ATP binding"/>
    <property type="evidence" value="ECO:0007669"/>
    <property type="project" value="UniProtKB-UniRule"/>
</dbReference>
<dbReference type="CDD" id="cd00882">
    <property type="entry name" value="Ras_like_GTPase"/>
    <property type="match status" value="1"/>
</dbReference>
<evidence type="ECO:0000313" key="2">
    <source>
        <dbReference type="EMBL" id="RXZ57829.1"/>
    </source>
</evidence>
<dbReference type="InterPro" id="IPR012381">
    <property type="entry name" value="EutP_PduV"/>
</dbReference>
<keyword evidence="3" id="KW-1185">Reference proteome</keyword>